<dbReference type="EMBL" id="FZOT01000007">
    <property type="protein sequence ID" value="SNS82564.1"/>
    <property type="molecule type" value="Genomic_DNA"/>
</dbReference>
<dbReference type="OrthoDB" id="5296002at2"/>
<evidence type="ECO:0000313" key="1">
    <source>
        <dbReference type="EMBL" id="SNS82564.1"/>
    </source>
</evidence>
<dbReference type="Gene3D" id="3.30.420.40">
    <property type="match status" value="4"/>
</dbReference>
<dbReference type="SUPFAM" id="SSF53067">
    <property type="entry name" value="Actin-like ATPase domain"/>
    <property type="match status" value="1"/>
</dbReference>
<dbReference type="AlphaFoldDB" id="A0A239HQJ8"/>
<gene>
    <name evidence="1" type="ORF">SAMN06265795_10769</name>
</gene>
<dbReference type="RefSeq" id="WP_089399665.1">
    <property type="nucleotide sequence ID" value="NZ_FZOT01000007.1"/>
</dbReference>
<name>A0A239HQJ8_9BURK</name>
<evidence type="ECO:0000313" key="2">
    <source>
        <dbReference type="Proteomes" id="UP000198284"/>
    </source>
</evidence>
<sequence>MNIFGKRKRLEGWRAITLDQQGCCVTHVQRKGGRPLVTLAEAHALEGSVPDLLASLSKRWQGEQYELTTCIDAGTYQMLPVEAPNVPKNELKSAIFWLIRDMIDFPIDNAIVDVLNIPSTGEGRKQIMYAIVAQSSQVRTMQERFEVAKLPLKAIDVPELAQRNIAALAEQPGRALVMLAFDARGALLTFTAGGELYLARRFDVSSAELTIADAATTDQLFEKIALEVQRSLDHFRRQFASLPISRFFLVPGEAELDELLRYLAENLDLNPELLELSTVFDFSAVPHLAARKLQARFFTSLGLSLRVEQKTL</sequence>
<reference evidence="1 2" key="1">
    <citation type="submission" date="2017-06" db="EMBL/GenBank/DDBJ databases">
        <authorList>
            <person name="Kim H.J."/>
            <person name="Triplett B.A."/>
        </authorList>
    </citation>
    <scope>NUCLEOTIDE SEQUENCE [LARGE SCALE GENOMIC DNA]</scope>
    <source>
        <strain evidence="1 2">U15</strain>
    </source>
</reference>
<keyword evidence="2" id="KW-1185">Reference proteome</keyword>
<proteinExistence type="predicted"/>
<dbReference type="Gene3D" id="3.30.1490.300">
    <property type="match status" value="1"/>
</dbReference>
<dbReference type="Proteomes" id="UP000198284">
    <property type="component" value="Unassembled WGS sequence"/>
</dbReference>
<dbReference type="InterPro" id="IPR043129">
    <property type="entry name" value="ATPase_NBD"/>
</dbReference>
<protein>
    <submittedName>
        <fullName evidence="1">MSHA biogenesis protein MshI</fullName>
    </submittedName>
</protein>
<organism evidence="1 2">
    <name type="scientific">Noviherbaspirillum humi</name>
    <dbReference type="NCBI Taxonomy" id="1688639"/>
    <lineage>
        <taxon>Bacteria</taxon>
        <taxon>Pseudomonadati</taxon>
        <taxon>Pseudomonadota</taxon>
        <taxon>Betaproteobacteria</taxon>
        <taxon>Burkholderiales</taxon>
        <taxon>Oxalobacteraceae</taxon>
        <taxon>Noviherbaspirillum</taxon>
    </lineage>
</organism>
<accession>A0A239HQJ8</accession>